<feature type="region of interest" description="Disordered" evidence="12">
    <location>
        <begin position="1073"/>
        <end position="1144"/>
    </location>
</feature>
<dbReference type="InterPro" id="IPR005821">
    <property type="entry name" value="Ion_trans_dom"/>
</dbReference>
<evidence type="ECO:0000256" key="3">
    <source>
        <dbReference type="ARBA" id="ARBA00022692"/>
    </source>
</evidence>
<evidence type="ECO:0000256" key="6">
    <source>
        <dbReference type="ARBA" id="ARBA00023043"/>
    </source>
</evidence>
<feature type="transmembrane region" description="Helical" evidence="13">
    <location>
        <begin position="681"/>
        <end position="699"/>
    </location>
</feature>
<dbReference type="SMART" id="SM00248">
    <property type="entry name" value="ANK"/>
    <property type="match status" value="2"/>
</dbReference>
<dbReference type="eggNOG" id="KOG3609">
    <property type="taxonomic scope" value="Eukaryota"/>
</dbReference>
<feature type="compositionally biased region" description="Acidic residues" evidence="12">
    <location>
        <begin position="1117"/>
        <end position="1128"/>
    </location>
</feature>
<dbReference type="InterPro" id="IPR013555">
    <property type="entry name" value="TRP_dom"/>
</dbReference>
<dbReference type="EMBL" id="GG666471">
    <property type="protein sequence ID" value="EEN67415.1"/>
    <property type="molecule type" value="Genomic_DNA"/>
</dbReference>
<dbReference type="Pfam" id="PF00520">
    <property type="entry name" value="Ion_trans"/>
    <property type="match status" value="1"/>
</dbReference>
<dbReference type="InterPro" id="IPR036770">
    <property type="entry name" value="Ankyrin_rpt-contain_sf"/>
</dbReference>
<dbReference type="Pfam" id="PF00023">
    <property type="entry name" value="Ank"/>
    <property type="match status" value="1"/>
</dbReference>
<keyword evidence="2" id="KW-0813">Transport</keyword>
<evidence type="ECO:0000256" key="7">
    <source>
        <dbReference type="ARBA" id="ARBA00023065"/>
    </source>
</evidence>
<evidence type="ECO:0000259" key="14">
    <source>
        <dbReference type="SMART" id="SM01420"/>
    </source>
</evidence>
<dbReference type="PANTHER" id="PTHR10117">
    <property type="entry name" value="TRANSIENT RECEPTOR POTENTIAL CHANNEL"/>
    <property type="match status" value="1"/>
</dbReference>
<comment type="subcellular location">
    <subcellularLocation>
        <location evidence="1">Membrane</location>
        <topology evidence="1">Multi-pass membrane protein</topology>
    </subcellularLocation>
</comment>
<keyword evidence="3 13" id="KW-0812">Transmembrane</keyword>
<evidence type="ECO:0000256" key="10">
    <source>
        <dbReference type="ARBA" id="ARBA00036634"/>
    </source>
</evidence>
<dbReference type="GO" id="GO:0005262">
    <property type="term" value="F:calcium channel activity"/>
    <property type="evidence" value="ECO:0007669"/>
    <property type="project" value="InterPro"/>
</dbReference>
<feature type="repeat" description="ANK" evidence="11">
    <location>
        <begin position="251"/>
        <end position="275"/>
    </location>
</feature>
<dbReference type="InterPro" id="IPR002110">
    <property type="entry name" value="Ankyrin_rpt"/>
</dbReference>
<proteinExistence type="predicted"/>
<reference evidence="15" key="1">
    <citation type="journal article" date="2008" name="Nature">
        <title>The amphioxus genome and the evolution of the chordate karyotype.</title>
        <authorList>
            <consortium name="US DOE Joint Genome Institute (JGI-PGF)"/>
            <person name="Putnam N.H."/>
            <person name="Butts T."/>
            <person name="Ferrier D.E.K."/>
            <person name="Furlong R.F."/>
            <person name="Hellsten U."/>
            <person name="Kawashima T."/>
            <person name="Robinson-Rechavi M."/>
            <person name="Shoguchi E."/>
            <person name="Terry A."/>
            <person name="Yu J.-K."/>
            <person name="Benito-Gutierrez E.L."/>
            <person name="Dubchak I."/>
            <person name="Garcia-Fernandez J."/>
            <person name="Gibson-Brown J.J."/>
            <person name="Grigoriev I.V."/>
            <person name="Horton A.C."/>
            <person name="de Jong P.J."/>
            <person name="Jurka J."/>
            <person name="Kapitonov V.V."/>
            <person name="Kohara Y."/>
            <person name="Kuroki Y."/>
            <person name="Lindquist E."/>
            <person name="Lucas S."/>
            <person name="Osoegawa K."/>
            <person name="Pennacchio L.A."/>
            <person name="Salamov A.A."/>
            <person name="Satou Y."/>
            <person name="Sauka-Spengler T."/>
            <person name="Schmutz J."/>
            <person name="Shin-I T."/>
            <person name="Toyoda A."/>
            <person name="Bronner-Fraser M."/>
            <person name="Fujiyama A."/>
            <person name="Holland L.Z."/>
            <person name="Holland P.W.H."/>
            <person name="Satoh N."/>
            <person name="Rokhsar D.S."/>
        </authorList>
    </citation>
    <scope>NUCLEOTIDE SEQUENCE [LARGE SCALE GENOMIC DNA]</scope>
    <source>
        <strain evidence="15">S238N-H82</strain>
        <tissue evidence="15">Testes</tissue>
    </source>
</reference>
<evidence type="ECO:0000256" key="4">
    <source>
        <dbReference type="ARBA" id="ARBA00022737"/>
    </source>
</evidence>
<dbReference type="AlphaFoldDB" id="C3XXF5"/>
<evidence type="ECO:0000256" key="12">
    <source>
        <dbReference type="SAM" id="MobiDB-lite"/>
    </source>
</evidence>
<evidence type="ECO:0000256" key="5">
    <source>
        <dbReference type="ARBA" id="ARBA00022989"/>
    </source>
</evidence>
<sequence>MRRHNYDKEHIMIVTMIGGECVSCTSLQSNGHGNKPTHGVPPIATNMAATIPDEVLQEEDADRIPLRVVHHESDLSEAEKRFLVSVERGDYATVRKILEDYGPGEQSGRLFVCLFNMAATIPDEVLQEEDADRIPLRVVHHESDLSEAEKRFLVSVERGDYATVRKILEDYGPEMDINCTDPLSRTALLIAIENENLELVGLLVSYNVRVGDALLHAIKREFVGAVELLLNCTEDKTQYMKYVQKESDFTEDMTPIILAAHKNNYEILKLLLQKGHPIPKPHDVRCTCNECAEGYRTDALRHSRQRLNVYRALASPSLIMLSSDDPILTAFQLSWELRGSVTTRLFNSFHHQFLAKTFLLTLSTLENEFKSEYEQLSKQCKKFASDLLSHTRGTRELQVILNHSDDMVESATSSNSLARLKLAIKYHQKEFVSQPNCQQLLSSMWYEGFPSWRRKHWAVKVLICASIALAFPLLGICYLCAPKSSLGKLIRKPFLKFICHTTSYLFFLALLYLASNPSLVGDEADDRPDQQGPVPNTVEWMIFVWVLERRQVRPAEPVPNTVEWMIFVWVLGMIWGEIKQLWEAGLKEYISDQWNVMDFIMNSLYVATIALRVVSYIKFKDETLTGIHPRSTWQADHPTLVAEGLFATANIFSSLRVIFLFTSNSHLGPLQISLGRMGFDIVKVLFIYFLVLFAFANGLNQLYFPYNNMNGSLQTDGNDYYCYGVRCHDQNNAFSSLWETLQALFWSLFGLVNLYVTKVENAQGYKHAFTEFVGTWMFGAYNVIALIVLLNMLIAMMNNSYQHIADHADTEWKFARTKLWLSYFEEGGTLPPPFNIVPSPKFFWYTIMWVKNSCSEICNFRKKQLNRMRSIGKMTAVKLRKDMAYKDVIQNLVRRYIANEIRDRESSEGLCEDDINELKQDISSFRYEMLALLKSDGGEGGPDSLQDERPSRRKRRTGKYSLEALSQPRSRSMNNLDRLEEHPAVDETDSAKACLSRPLAAAAVRSVFPVLEQRQRNVMNGQVAGAADRTWSRGNPGGGLQDGNPLLLQTERVSSMGRISRTFVTLASPVLGRRRRQQRKGLDEEEDTELGAMSRTNRNFANENDMGSVFTCAPITEIDDSAEEEASHDEENSSSESASRHEVV</sequence>
<evidence type="ECO:0000256" key="8">
    <source>
        <dbReference type="ARBA" id="ARBA00023136"/>
    </source>
</evidence>
<feature type="region of interest" description="Disordered" evidence="12">
    <location>
        <begin position="937"/>
        <end position="959"/>
    </location>
</feature>
<dbReference type="Gene3D" id="1.25.40.20">
    <property type="entry name" value="Ankyrin repeat-containing domain"/>
    <property type="match status" value="1"/>
</dbReference>
<evidence type="ECO:0000256" key="13">
    <source>
        <dbReference type="SAM" id="Phobius"/>
    </source>
</evidence>
<name>C3XXF5_BRAFL</name>
<dbReference type="InParanoid" id="C3XXF5"/>
<keyword evidence="7" id="KW-0406">Ion transport</keyword>
<feature type="transmembrane region" description="Helical" evidence="13">
    <location>
        <begin position="457"/>
        <end position="481"/>
    </location>
</feature>
<keyword evidence="4" id="KW-0677">Repeat</keyword>
<dbReference type="PRINTS" id="PR01097">
    <property type="entry name" value="TRNSRECEPTRP"/>
</dbReference>
<dbReference type="GO" id="GO:0016020">
    <property type="term" value="C:membrane"/>
    <property type="evidence" value="ECO:0007669"/>
    <property type="project" value="UniProtKB-SubCell"/>
</dbReference>
<protein>
    <recommendedName>
        <fullName evidence="14">Transient receptor ion channel domain-containing protein</fullName>
    </recommendedName>
</protein>
<evidence type="ECO:0000256" key="1">
    <source>
        <dbReference type="ARBA" id="ARBA00004141"/>
    </source>
</evidence>
<keyword evidence="5 13" id="KW-1133">Transmembrane helix</keyword>
<keyword evidence="9" id="KW-0407">Ion channel</keyword>
<feature type="transmembrane region" description="Helical" evidence="13">
    <location>
        <begin position="639"/>
        <end position="661"/>
    </location>
</feature>
<dbReference type="SMART" id="SM01420">
    <property type="entry name" value="TRP_2"/>
    <property type="match status" value="1"/>
</dbReference>
<gene>
    <name evidence="15" type="ORF">BRAFLDRAFT_63967</name>
</gene>
<dbReference type="InterPro" id="IPR002153">
    <property type="entry name" value="TRPC_channel"/>
</dbReference>
<organism>
    <name type="scientific">Branchiostoma floridae</name>
    <name type="common">Florida lancelet</name>
    <name type="synonym">Amphioxus</name>
    <dbReference type="NCBI Taxonomy" id="7739"/>
    <lineage>
        <taxon>Eukaryota</taxon>
        <taxon>Metazoa</taxon>
        <taxon>Chordata</taxon>
        <taxon>Cephalochordata</taxon>
        <taxon>Leptocardii</taxon>
        <taxon>Amphioxiformes</taxon>
        <taxon>Branchiostomatidae</taxon>
        <taxon>Branchiostoma</taxon>
    </lineage>
</organism>
<comment type="catalytic activity">
    <reaction evidence="10">
        <text>Ca(2+)(in) = Ca(2+)(out)</text>
        <dbReference type="Rhea" id="RHEA:29671"/>
        <dbReference type="ChEBI" id="CHEBI:29108"/>
    </reaction>
</comment>
<dbReference type="NCBIfam" id="TIGR00870">
    <property type="entry name" value="trp"/>
    <property type="match status" value="1"/>
</dbReference>
<feature type="transmembrane region" description="Helical" evidence="13">
    <location>
        <begin position="599"/>
        <end position="619"/>
    </location>
</feature>
<dbReference type="SUPFAM" id="SSF48403">
    <property type="entry name" value="Ankyrin repeat"/>
    <property type="match status" value="1"/>
</dbReference>
<evidence type="ECO:0000256" key="2">
    <source>
        <dbReference type="ARBA" id="ARBA00022448"/>
    </source>
</evidence>
<keyword evidence="8 13" id="KW-0472">Membrane</keyword>
<dbReference type="PROSITE" id="PS50088">
    <property type="entry name" value="ANK_REPEAT"/>
    <property type="match status" value="1"/>
</dbReference>
<feature type="transmembrane region" description="Helical" evidence="13">
    <location>
        <begin position="740"/>
        <end position="757"/>
    </location>
</feature>
<accession>C3XXF5</accession>
<evidence type="ECO:0000313" key="15">
    <source>
        <dbReference type="EMBL" id="EEN67415.1"/>
    </source>
</evidence>
<keyword evidence="6 11" id="KW-0040">ANK repeat</keyword>
<dbReference type="PROSITE" id="PS50297">
    <property type="entry name" value="ANK_REP_REGION"/>
    <property type="match status" value="1"/>
</dbReference>
<dbReference type="Pfam" id="PF12796">
    <property type="entry name" value="Ank_2"/>
    <property type="match status" value="1"/>
</dbReference>
<feature type="transmembrane region" description="Helical" evidence="13">
    <location>
        <begin position="778"/>
        <end position="797"/>
    </location>
</feature>
<feature type="transmembrane region" description="Helical" evidence="13">
    <location>
        <begin position="493"/>
        <end position="514"/>
    </location>
</feature>
<feature type="domain" description="Transient receptor ion channel" evidence="14">
    <location>
        <begin position="286"/>
        <end position="350"/>
    </location>
</feature>
<dbReference type="PANTHER" id="PTHR10117:SF54">
    <property type="entry name" value="TRANSIENT RECEPTOR POTENTIAL-GAMMA PROTEIN"/>
    <property type="match status" value="1"/>
</dbReference>
<evidence type="ECO:0000256" key="11">
    <source>
        <dbReference type="PROSITE-ProRule" id="PRU00023"/>
    </source>
</evidence>
<dbReference type="Pfam" id="PF08344">
    <property type="entry name" value="TRP_2"/>
    <property type="match status" value="1"/>
</dbReference>
<evidence type="ECO:0000256" key="9">
    <source>
        <dbReference type="ARBA" id="ARBA00023303"/>
    </source>
</evidence>